<proteinExistence type="inferred from homology"/>
<dbReference type="InterPro" id="IPR005000">
    <property type="entry name" value="Aldolase/citrate-lyase_domain"/>
</dbReference>
<dbReference type="Gene3D" id="3.20.20.60">
    <property type="entry name" value="Phosphoenolpyruvate-binding domains"/>
    <property type="match status" value="1"/>
</dbReference>
<dbReference type="GO" id="GO:0005737">
    <property type="term" value="C:cytoplasm"/>
    <property type="evidence" value="ECO:0007669"/>
    <property type="project" value="TreeGrafter"/>
</dbReference>
<gene>
    <name evidence="5" type="ORF">SAMN05660991_01863</name>
</gene>
<dbReference type="Proteomes" id="UP000198960">
    <property type="component" value="Unassembled WGS sequence"/>
</dbReference>
<dbReference type="PANTHER" id="PTHR30502">
    <property type="entry name" value="2-KETO-3-DEOXY-L-RHAMNONATE ALDOLASE"/>
    <property type="match status" value="1"/>
</dbReference>
<evidence type="ECO:0000313" key="6">
    <source>
        <dbReference type="Proteomes" id="UP000198960"/>
    </source>
</evidence>
<dbReference type="SUPFAM" id="SSF51621">
    <property type="entry name" value="Phosphoenolpyruvate/pyruvate domain"/>
    <property type="match status" value="1"/>
</dbReference>
<evidence type="ECO:0000256" key="2">
    <source>
        <dbReference type="ARBA" id="ARBA00022723"/>
    </source>
</evidence>
<keyword evidence="6" id="KW-1185">Reference proteome</keyword>
<keyword evidence="2" id="KW-0479">Metal-binding</keyword>
<protein>
    <submittedName>
        <fullName evidence="5">4-hydroxy-2-oxoheptanedioate aldolase</fullName>
    </submittedName>
</protein>
<dbReference type="AlphaFoldDB" id="A0A1H8SWJ6"/>
<dbReference type="STRING" id="673521.SAMN05660991_01863"/>
<dbReference type="PANTHER" id="PTHR30502:SF0">
    <property type="entry name" value="PHOSPHOENOLPYRUVATE CARBOXYLASE FAMILY PROTEIN"/>
    <property type="match status" value="1"/>
</dbReference>
<accession>A0A1H8SWJ6</accession>
<dbReference type="GO" id="GO:0016832">
    <property type="term" value="F:aldehyde-lyase activity"/>
    <property type="evidence" value="ECO:0007669"/>
    <property type="project" value="TreeGrafter"/>
</dbReference>
<dbReference type="InterPro" id="IPR015813">
    <property type="entry name" value="Pyrv/PenolPyrv_kinase-like_dom"/>
</dbReference>
<keyword evidence="3" id="KW-0456">Lyase</keyword>
<evidence type="ECO:0000313" key="5">
    <source>
        <dbReference type="EMBL" id="SEO82563.1"/>
    </source>
</evidence>
<sequence length="256" mass="26372">MNPIRAKVDSGSPAVGAWVLSPSGLAAEVFGSTGFDFLILDAQHGGITWDNMLAVLQGLGASTSTPLVRVGWNDPTSIMRALDLGAAGVIVPMVSTAEEAARAAGATRYPLDGYRSFGPVRKPSSPAQANENVLCLPMIETAEGLANLEEIVATPGVDGIFVGPVDMALALGHTAIDYSAVHPAALEALDEVIRVCHAHGKLAGSVTLGATGVADLLGRGVDFLTVGSDNAYLRQGARRDLDTVAAWLASNDRSEG</sequence>
<reference evidence="6" key="1">
    <citation type="submission" date="2016-10" db="EMBL/GenBank/DDBJ databases">
        <authorList>
            <person name="Varghese N."/>
            <person name="Submissions S."/>
        </authorList>
    </citation>
    <scope>NUCLEOTIDE SEQUENCE [LARGE SCALE GENOMIC DNA]</scope>
    <source>
        <strain evidence="6">DSM 45413</strain>
    </source>
</reference>
<name>A0A1H8SWJ6_9ACTN</name>
<evidence type="ECO:0000259" key="4">
    <source>
        <dbReference type="Pfam" id="PF03328"/>
    </source>
</evidence>
<dbReference type="EMBL" id="FOEE01000005">
    <property type="protein sequence ID" value="SEO82563.1"/>
    <property type="molecule type" value="Genomic_DNA"/>
</dbReference>
<evidence type="ECO:0000256" key="1">
    <source>
        <dbReference type="ARBA" id="ARBA00005568"/>
    </source>
</evidence>
<feature type="domain" description="HpcH/HpaI aldolase/citrate lyase" evidence="4">
    <location>
        <begin position="16"/>
        <end position="232"/>
    </location>
</feature>
<dbReference type="GO" id="GO:0046872">
    <property type="term" value="F:metal ion binding"/>
    <property type="evidence" value="ECO:0007669"/>
    <property type="project" value="UniProtKB-KW"/>
</dbReference>
<evidence type="ECO:0000256" key="3">
    <source>
        <dbReference type="ARBA" id="ARBA00023239"/>
    </source>
</evidence>
<dbReference type="Pfam" id="PF03328">
    <property type="entry name" value="HpcH_HpaI"/>
    <property type="match status" value="1"/>
</dbReference>
<dbReference type="RefSeq" id="WP_170861026.1">
    <property type="nucleotide sequence ID" value="NZ_FOEE01000005.1"/>
</dbReference>
<comment type="similarity">
    <text evidence="1">Belongs to the HpcH/HpaI aldolase family.</text>
</comment>
<dbReference type="InterPro" id="IPR040442">
    <property type="entry name" value="Pyrv_kinase-like_dom_sf"/>
</dbReference>
<dbReference type="InterPro" id="IPR050251">
    <property type="entry name" value="HpcH-HpaI_aldolase"/>
</dbReference>
<organism evidence="5 6">
    <name type="scientific">Trujillonella endophytica</name>
    <dbReference type="NCBI Taxonomy" id="673521"/>
    <lineage>
        <taxon>Bacteria</taxon>
        <taxon>Bacillati</taxon>
        <taxon>Actinomycetota</taxon>
        <taxon>Actinomycetes</taxon>
        <taxon>Geodermatophilales</taxon>
        <taxon>Geodermatophilaceae</taxon>
        <taxon>Trujillonella</taxon>
    </lineage>
</organism>